<name>A0ABX2CTY3_9CYAN</name>
<sequence length="418" mass="47480">MLNHQLNNSLGVNLTGHITGDFGLAEAARGNLRALEAARIPFAVKDLKIDWLPNSDTSYKKFSDDNPYPINIIQTNPNWVEQILAGYFPGIGSEYFKGKYNIGVWLWELPVFPSEWQWAFDLFDEIWTTSNFCAEAFSAVSQVPVLKIPVSLAFPQPLLTRENLNLPKDKFIFLFMFDFGSSFERKNPFATVEAFKRAFGKSNPDVLLVLKFANAHLFPQRRQELIDLAEGWSSLQFIDGHLKKEEIHGLVNSCDCYVSLHRAEGFGLTMSEAMYYGKPVIATAYSSNMEFMNVGNSFPVKYELVTTTEDYGSYPKGSVWAEPDIAHAASLMQSVFENYQEAQKIGKIAAKEIRSLLNPQAVGIKIKNRLEFIIAHLNHTQLSNRFHELQTERDLLARQAQAWRQTALQVQKELAKYS</sequence>
<dbReference type="Pfam" id="PF00534">
    <property type="entry name" value="Glycos_transf_1"/>
    <property type="match status" value="1"/>
</dbReference>
<dbReference type="InterPro" id="IPR001296">
    <property type="entry name" value="Glyco_trans_1"/>
</dbReference>
<dbReference type="CDD" id="cd03801">
    <property type="entry name" value="GT4_PimA-like"/>
    <property type="match status" value="1"/>
</dbReference>
<dbReference type="Proteomes" id="UP000702425">
    <property type="component" value="Unassembled WGS sequence"/>
</dbReference>
<dbReference type="RefSeq" id="WP_172185797.1">
    <property type="nucleotide sequence ID" value="NZ_CAWPPK010000002.1"/>
</dbReference>
<gene>
    <name evidence="2" type="ORF">E5S67_00835</name>
</gene>
<evidence type="ECO:0000313" key="3">
    <source>
        <dbReference type="Proteomes" id="UP000702425"/>
    </source>
</evidence>
<keyword evidence="3" id="KW-1185">Reference proteome</keyword>
<protein>
    <recommendedName>
        <fullName evidence="1">Glycosyl transferase family 1 domain-containing protein</fullName>
    </recommendedName>
</protein>
<comment type="caution">
    <text evidence="2">The sequence shown here is derived from an EMBL/GenBank/DDBJ whole genome shotgun (WGS) entry which is preliminary data.</text>
</comment>
<reference evidence="2 3" key="1">
    <citation type="journal article" date="2020" name="Sci. Rep.">
        <title>A novel cyanobacterial geosmin producer, revising GeoA distribution and dispersion patterns in Bacteria.</title>
        <authorList>
            <person name="Churro C."/>
            <person name="Semedo-Aguiar A.P."/>
            <person name="Silva A.D."/>
            <person name="Pereira-Leal J.B."/>
            <person name="Leite R.B."/>
        </authorList>
    </citation>
    <scope>NUCLEOTIDE SEQUENCE [LARGE SCALE GENOMIC DNA]</scope>
    <source>
        <strain evidence="2 3">IPMA8</strain>
    </source>
</reference>
<proteinExistence type="predicted"/>
<dbReference type="PANTHER" id="PTHR46656">
    <property type="entry name" value="PUTATIVE-RELATED"/>
    <property type="match status" value="1"/>
</dbReference>
<dbReference type="EMBL" id="SRRZ01000010">
    <property type="protein sequence ID" value="NQE33118.1"/>
    <property type="molecule type" value="Genomic_DNA"/>
</dbReference>
<dbReference type="SUPFAM" id="SSF53756">
    <property type="entry name" value="UDP-Glycosyltransferase/glycogen phosphorylase"/>
    <property type="match status" value="1"/>
</dbReference>
<feature type="domain" description="Glycosyl transferase family 1" evidence="1">
    <location>
        <begin position="161"/>
        <end position="350"/>
    </location>
</feature>
<evidence type="ECO:0000259" key="1">
    <source>
        <dbReference type="Pfam" id="PF00534"/>
    </source>
</evidence>
<accession>A0ABX2CTY3</accession>
<evidence type="ECO:0000313" key="2">
    <source>
        <dbReference type="EMBL" id="NQE33118.1"/>
    </source>
</evidence>
<dbReference type="PANTHER" id="PTHR46656:SF3">
    <property type="entry name" value="PUTATIVE-RELATED"/>
    <property type="match status" value="1"/>
</dbReference>
<dbReference type="Gene3D" id="3.40.50.2000">
    <property type="entry name" value="Glycogen Phosphorylase B"/>
    <property type="match status" value="1"/>
</dbReference>
<organism evidence="2 3">
    <name type="scientific">Microcoleus asticus IPMA8</name>
    <dbReference type="NCBI Taxonomy" id="2563858"/>
    <lineage>
        <taxon>Bacteria</taxon>
        <taxon>Bacillati</taxon>
        <taxon>Cyanobacteriota</taxon>
        <taxon>Cyanophyceae</taxon>
        <taxon>Oscillatoriophycideae</taxon>
        <taxon>Oscillatoriales</taxon>
        <taxon>Microcoleaceae</taxon>
        <taxon>Microcoleus</taxon>
        <taxon>Microcoleus asticus</taxon>
    </lineage>
</organism>